<gene>
    <name evidence="1" type="ORF">H9L16_14260</name>
</gene>
<organism evidence="1 2">
    <name type="scientific">Thermomonas carbonis</name>
    <dbReference type="NCBI Taxonomy" id="1463158"/>
    <lineage>
        <taxon>Bacteria</taxon>
        <taxon>Pseudomonadati</taxon>
        <taxon>Pseudomonadota</taxon>
        <taxon>Gammaproteobacteria</taxon>
        <taxon>Lysobacterales</taxon>
        <taxon>Lysobacteraceae</taxon>
        <taxon>Thermomonas</taxon>
    </lineage>
</organism>
<dbReference type="GO" id="GO:0016787">
    <property type="term" value="F:hydrolase activity"/>
    <property type="evidence" value="ECO:0007669"/>
    <property type="project" value="UniProtKB-KW"/>
</dbReference>
<name>A0A7G9SPL9_9GAMM</name>
<dbReference type="RefSeq" id="WP_187552311.1">
    <property type="nucleotide sequence ID" value="NZ_BMZL01000001.1"/>
</dbReference>
<sequence>MRSVHPPSPPAWWIVQQGDDPVIATAIHDGHAVAATTRARMRLAEDQRLREEDPHTGQAIVDVPTHVIALRSRFEADLNRGLAQSVYMDPSQCWGLQVWNDPPDGTLLRQLHAYHRGFYRMLGETLDGIVARHGRFVLLDVHSYNHRRDGADAAPTPQAQAPDINIGTFSMPRDRWSFLLDPLIDTMRAFAFNGRRLDVRENVAFQGKGELTRFVHARYPDSGCAIALEFKKFYMDEWSGTPYPDELAAMRTFIAHVAARARMLLVDAP</sequence>
<dbReference type="Pfam" id="PF05013">
    <property type="entry name" value="FGase"/>
    <property type="match status" value="1"/>
</dbReference>
<dbReference type="SUPFAM" id="SSF53187">
    <property type="entry name" value="Zn-dependent exopeptidases"/>
    <property type="match status" value="1"/>
</dbReference>
<keyword evidence="1" id="KW-0378">Hydrolase</keyword>
<protein>
    <submittedName>
        <fullName evidence="1">N-formylglutamate amidohydrolase</fullName>
    </submittedName>
</protein>
<accession>A0A7G9SPL9</accession>
<keyword evidence="2" id="KW-1185">Reference proteome</keyword>
<evidence type="ECO:0000313" key="2">
    <source>
        <dbReference type="Proteomes" id="UP000515804"/>
    </source>
</evidence>
<dbReference type="AlphaFoldDB" id="A0A7G9SPL9"/>
<dbReference type="Proteomes" id="UP000515804">
    <property type="component" value="Chromosome"/>
</dbReference>
<dbReference type="KEGG" id="tcn:H9L16_14260"/>
<proteinExistence type="predicted"/>
<dbReference type="EMBL" id="CP060719">
    <property type="protein sequence ID" value="QNN69794.1"/>
    <property type="molecule type" value="Genomic_DNA"/>
</dbReference>
<evidence type="ECO:0000313" key="1">
    <source>
        <dbReference type="EMBL" id="QNN69794.1"/>
    </source>
</evidence>
<reference evidence="1 2" key="1">
    <citation type="submission" date="2020-08" db="EMBL/GenBank/DDBJ databases">
        <title>Genome sequence of Thermomonas carbonis KCTC 42013T.</title>
        <authorList>
            <person name="Hyun D.-W."/>
            <person name="Bae J.-W."/>
        </authorList>
    </citation>
    <scope>NUCLEOTIDE SEQUENCE [LARGE SCALE GENOMIC DNA]</scope>
    <source>
        <strain evidence="1 2">KCTC 42013</strain>
    </source>
</reference>
<dbReference type="Gene3D" id="3.40.630.40">
    <property type="entry name" value="Zn-dependent exopeptidases"/>
    <property type="match status" value="1"/>
</dbReference>
<dbReference type="InterPro" id="IPR007709">
    <property type="entry name" value="N-FG_amidohydro"/>
</dbReference>